<protein>
    <submittedName>
        <fullName evidence="2">Peptidyl-lysine N-acetyltransferase Pat</fullName>
    </submittedName>
</protein>
<dbReference type="AlphaFoldDB" id="A0AAE1H4V4"/>
<reference evidence="2" key="1">
    <citation type="submission" date="2021-07" db="EMBL/GenBank/DDBJ databases">
        <authorList>
            <person name="Catto M.A."/>
            <person name="Jacobson A."/>
            <person name="Kennedy G."/>
            <person name="Labadie P."/>
            <person name="Hunt B.G."/>
            <person name="Srinivasan R."/>
        </authorList>
    </citation>
    <scope>NUCLEOTIDE SEQUENCE</scope>
    <source>
        <strain evidence="2">PL_HMW_Pooled</strain>
        <tissue evidence="2">Head</tissue>
    </source>
</reference>
<feature type="region of interest" description="Disordered" evidence="1">
    <location>
        <begin position="1"/>
        <end position="22"/>
    </location>
</feature>
<sequence length="156" mass="17265">MVGGVRWDGNPSVLDGRVDGEAPPHPHALLPVYEERVDFEPQVRLEVALRVEQLLVLRLGLLQLPSWIAFSSARRVSCSRLVSASMFSSSVATSLRQKVVSVMRSPRRRPDSRCATAVFSSVSLLRNNPKALPFQQVHGNCMKTLSTRAKPDSECL</sequence>
<accession>A0AAE1H4V4</accession>
<evidence type="ECO:0000256" key="1">
    <source>
        <dbReference type="SAM" id="MobiDB-lite"/>
    </source>
</evidence>
<gene>
    <name evidence="2" type="ORF">KUF71_005608</name>
</gene>
<keyword evidence="3" id="KW-1185">Reference proteome</keyword>
<dbReference type="EMBL" id="JAHWGI010000394">
    <property type="protein sequence ID" value="KAK3914920.1"/>
    <property type="molecule type" value="Genomic_DNA"/>
</dbReference>
<name>A0AAE1H4V4_9NEOP</name>
<proteinExistence type="predicted"/>
<evidence type="ECO:0000313" key="3">
    <source>
        <dbReference type="Proteomes" id="UP001219518"/>
    </source>
</evidence>
<reference evidence="2" key="2">
    <citation type="journal article" date="2023" name="BMC Genomics">
        <title>Pest status, molecular evolution, and epigenetic factors derived from the genome assembly of Frankliniella fusca, a thysanopteran phytovirus vector.</title>
        <authorList>
            <person name="Catto M.A."/>
            <person name="Labadie P.E."/>
            <person name="Jacobson A.L."/>
            <person name="Kennedy G.G."/>
            <person name="Srinivasan R."/>
            <person name="Hunt B.G."/>
        </authorList>
    </citation>
    <scope>NUCLEOTIDE SEQUENCE</scope>
    <source>
        <strain evidence="2">PL_HMW_Pooled</strain>
    </source>
</reference>
<organism evidence="2 3">
    <name type="scientific">Frankliniella fusca</name>
    <dbReference type="NCBI Taxonomy" id="407009"/>
    <lineage>
        <taxon>Eukaryota</taxon>
        <taxon>Metazoa</taxon>
        <taxon>Ecdysozoa</taxon>
        <taxon>Arthropoda</taxon>
        <taxon>Hexapoda</taxon>
        <taxon>Insecta</taxon>
        <taxon>Pterygota</taxon>
        <taxon>Neoptera</taxon>
        <taxon>Paraneoptera</taxon>
        <taxon>Thysanoptera</taxon>
        <taxon>Terebrantia</taxon>
        <taxon>Thripoidea</taxon>
        <taxon>Thripidae</taxon>
        <taxon>Frankliniella</taxon>
    </lineage>
</organism>
<dbReference type="Proteomes" id="UP001219518">
    <property type="component" value="Unassembled WGS sequence"/>
</dbReference>
<evidence type="ECO:0000313" key="2">
    <source>
        <dbReference type="EMBL" id="KAK3914920.1"/>
    </source>
</evidence>
<comment type="caution">
    <text evidence="2">The sequence shown here is derived from an EMBL/GenBank/DDBJ whole genome shotgun (WGS) entry which is preliminary data.</text>
</comment>